<feature type="coiled-coil region" evidence="3">
    <location>
        <begin position="102"/>
        <end position="147"/>
    </location>
</feature>
<evidence type="ECO:0000259" key="4">
    <source>
        <dbReference type="PROSITE" id="PS50002"/>
    </source>
</evidence>
<evidence type="ECO:0000256" key="2">
    <source>
        <dbReference type="PROSITE-ProRule" id="PRU00192"/>
    </source>
</evidence>
<dbReference type="Proteomes" id="UP000187209">
    <property type="component" value="Unassembled WGS sequence"/>
</dbReference>
<dbReference type="Gene3D" id="2.30.30.40">
    <property type="entry name" value="SH3 Domains"/>
    <property type="match status" value="1"/>
</dbReference>
<dbReference type="PROSITE" id="PS50002">
    <property type="entry name" value="SH3"/>
    <property type="match status" value="1"/>
</dbReference>
<dbReference type="InterPro" id="IPR036028">
    <property type="entry name" value="SH3-like_dom_sf"/>
</dbReference>
<sequence length="286" mass="32741">MDFQTPPRSGKIKTIIHQPAQTFIEKISPIHTPTSIKQASRASSLIDSKKPQKAYTIGIHKSSKVFKSKIEPQLDSFSRMRKTPTPRSTIVNFVNETKVQEIRMLKSEISILKNALNSATTQISNLKESYEKKINSLQEEKKHYKTEFFHLVHLIATSSDVNTKFRNDIFNSLKINETSESQDISKFIENYEDKMSLVNPFEILSSHKSGELTARFKSLTESQLKELMVSVGEGIILENFYEPGEEFLNLQAGDRVQVLRKLDEKWWLGICNEKTGKFPSRAVLLD</sequence>
<dbReference type="SUPFAM" id="SSF50044">
    <property type="entry name" value="SH3-domain"/>
    <property type="match status" value="1"/>
</dbReference>
<dbReference type="Pfam" id="PF07653">
    <property type="entry name" value="SH3_2"/>
    <property type="match status" value="1"/>
</dbReference>
<keyword evidence="3" id="KW-0175">Coiled coil</keyword>
<dbReference type="InterPro" id="IPR001452">
    <property type="entry name" value="SH3_domain"/>
</dbReference>
<evidence type="ECO:0000313" key="5">
    <source>
        <dbReference type="EMBL" id="OMJ68211.1"/>
    </source>
</evidence>
<proteinExistence type="predicted"/>
<dbReference type="EMBL" id="MPUH01001366">
    <property type="protein sequence ID" value="OMJ68211.1"/>
    <property type="molecule type" value="Genomic_DNA"/>
</dbReference>
<accession>A0A1R2AUK4</accession>
<reference evidence="5 6" key="1">
    <citation type="submission" date="2016-11" db="EMBL/GenBank/DDBJ databases">
        <title>The macronuclear genome of Stentor coeruleus: a giant cell with tiny introns.</title>
        <authorList>
            <person name="Slabodnick M."/>
            <person name="Ruby J.G."/>
            <person name="Reiff S.B."/>
            <person name="Swart E.C."/>
            <person name="Gosai S."/>
            <person name="Prabakaran S."/>
            <person name="Witkowska E."/>
            <person name="Larue G.E."/>
            <person name="Fisher S."/>
            <person name="Freeman R.M."/>
            <person name="Gunawardena J."/>
            <person name="Chu W."/>
            <person name="Stover N.A."/>
            <person name="Gregory B.D."/>
            <person name="Nowacki M."/>
            <person name="Derisi J."/>
            <person name="Roy S.W."/>
            <person name="Marshall W.F."/>
            <person name="Sood P."/>
        </authorList>
    </citation>
    <scope>NUCLEOTIDE SEQUENCE [LARGE SCALE GENOMIC DNA]</scope>
    <source>
        <strain evidence="5">WM001</strain>
    </source>
</reference>
<organism evidence="5 6">
    <name type="scientific">Stentor coeruleus</name>
    <dbReference type="NCBI Taxonomy" id="5963"/>
    <lineage>
        <taxon>Eukaryota</taxon>
        <taxon>Sar</taxon>
        <taxon>Alveolata</taxon>
        <taxon>Ciliophora</taxon>
        <taxon>Postciliodesmatophora</taxon>
        <taxon>Heterotrichea</taxon>
        <taxon>Heterotrichida</taxon>
        <taxon>Stentoridae</taxon>
        <taxon>Stentor</taxon>
    </lineage>
</organism>
<comment type="caution">
    <text evidence="5">The sequence shown here is derived from an EMBL/GenBank/DDBJ whole genome shotgun (WGS) entry which is preliminary data.</text>
</comment>
<protein>
    <recommendedName>
        <fullName evidence="4">SH3 domain-containing protein</fullName>
    </recommendedName>
</protein>
<keyword evidence="6" id="KW-1185">Reference proteome</keyword>
<name>A0A1R2AUK4_9CILI</name>
<dbReference type="AlphaFoldDB" id="A0A1R2AUK4"/>
<feature type="domain" description="SH3" evidence="4">
    <location>
        <begin position="229"/>
        <end position="286"/>
    </location>
</feature>
<dbReference type="OrthoDB" id="27823at2759"/>
<evidence type="ECO:0000256" key="3">
    <source>
        <dbReference type="SAM" id="Coils"/>
    </source>
</evidence>
<keyword evidence="1 2" id="KW-0728">SH3 domain</keyword>
<evidence type="ECO:0000313" key="6">
    <source>
        <dbReference type="Proteomes" id="UP000187209"/>
    </source>
</evidence>
<gene>
    <name evidence="5" type="ORF">SteCoe_34413</name>
</gene>
<dbReference type="SMART" id="SM00326">
    <property type="entry name" value="SH3"/>
    <property type="match status" value="1"/>
</dbReference>
<evidence type="ECO:0000256" key="1">
    <source>
        <dbReference type="ARBA" id="ARBA00022443"/>
    </source>
</evidence>